<evidence type="ECO:0000259" key="5">
    <source>
        <dbReference type="Pfam" id="PF00724"/>
    </source>
</evidence>
<dbReference type="RefSeq" id="XP_030994014.1">
    <property type="nucleotide sequence ID" value="XM_031141639.1"/>
</dbReference>
<organism evidence="6 7">
    <name type="scientific">Thyridium curvatum</name>
    <dbReference type="NCBI Taxonomy" id="1093900"/>
    <lineage>
        <taxon>Eukaryota</taxon>
        <taxon>Fungi</taxon>
        <taxon>Dikarya</taxon>
        <taxon>Ascomycota</taxon>
        <taxon>Pezizomycotina</taxon>
        <taxon>Sordariomycetes</taxon>
        <taxon>Sordariomycetidae</taxon>
        <taxon>Thyridiales</taxon>
        <taxon>Thyridiaceae</taxon>
        <taxon>Thyridium</taxon>
    </lineage>
</organism>
<dbReference type="GO" id="GO:0010181">
    <property type="term" value="F:FMN binding"/>
    <property type="evidence" value="ECO:0007669"/>
    <property type="project" value="InterPro"/>
</dbReference>
<evidence type="ECO:0000256" key="3">
    <source>
        <dbReference type="ARBA" id="ARBA00022643"/>
    </source>
</evidence>
<sequence>MAPPRFPSAPVDPAPLGAPLELPFSGRKAPNRFLKAAMSERLASWHPTNEAARGIPSPEQVTLYTHWGAGGWGQIQTGNIMVHPGHLEAQGCLVIPREAPFEGERFERFSALAAGARKHGSLIIGQVSHAGRQVDESVQKHPISASDVQLVAPSMSRSYAKPRAATKGDIREIVDSFAHAAEFLDKAGFDGIELHGAHGYLLAQFLSRSTNKRTDEYGGSLENRARLILEIAEAVRARVSPSFIVGAKINIIELQEDGVQPADARDLCAMLEAARFDFVEFSGGNYEKLAWMHVSEEARARENFYIQAAEEVMKWQPVAGERKMKSYTTGGFQTVGAMVKALEVVDGVGIGRAACQEPRLPLDILSGKVTGIMKYAIGEDEMFKRLFTSGTQIRQISRNQEPVDLTVPENVEKMWGDIMAQLQRIGQDKTGATYGLPDVTQVTHPYAEPGAQINGA</sequence>
<dbReference type="InParanoid" id="A0A507AXD3"/>
<dbReference type="CDD" id="cd04733">
    <property type="entry name" value="OYE_like_2_FMN"/>
    <property type="match status" value="1"/>
</dbReference>
<evidence type="ECO:0000256" key="4">
    <source>
        <dbReference type="ARBA" id="ARBA00023002"/>
    </source>
</evidence>
<dbReference type="AlphaFoldDB" id="A0A507AXD3"/>
<dbReference type="InterPro" id="IPR001155">
    <property type="entry name" value="OxRdtase_FMN_N"/>
</dbReference>
<dbReference type="EMBL" id="SKBQ01000041">
    <property type="protein sequence ID" value="TPX12303.1"/>
    <property type="molecule type" value="Genomic_DNA"/>
</dbReference>
<dbReference type="Gene3D" id="3.20.20.70">
    <property type="entry name" value="Aldolase class I"/>
    <property type="match status" value="1"/>
</dbReference>
<comment type="similarity">
    <text evidence="1">Belongs to the NADH:flavin oxidoreductase/NADH oxidase family.</text>
</comment>
<protein>
    <recommendedName>
        <fullName evidence="5">NADH:flavin oxidoreductase/NADH oxidase N-terminal domain-containing protein</fullName>
    </recommendedName>
</protein>
<gene>
    <name evidence="6" type="ORF">E0L32_006950</name>
</gene>
<evidence type="ECO:0000313" key="6">
    <source>
        <dbReference type="EMBL" id="TPX12303.1"/>
    </source>
</evidence>
<dbReference type="PANTHER" id="PTHR43656:SF5">
    <property type="entry name" value="NADH:FLAVIN OXIDOREDUCTASE_NADH OXIDASE N-TERMINAL DOMAIN-CONTAINING PROTEIN"/>
    <property type="match status" value="1"/>
</dbReference>
<evidence type="ECO:0000256" key="2">
    <source>
        <dbReference type="ARBA" id="ARBA00022630"/>
    </source>
</evidence>
<proteinExistence type="inferred from homology"/>
<name>A0A507AXD3_9PEZI</name>
<feature type="domain" description="NADH:flavin oxidoreductase/NADH oxidase N-terminal" evidence="5">
    <location>
        <begin position="99"/>
        <end position="364"/>
    </location>
</feature>
<dbReference type="Pfam" id="PF00724">
    <property type="entry name" value="Oxidored_FMN"/>
    <property type="match status" value="1"/>
</dbReference>
<dbReference type="OrthoDB" id="1663137at2759"/>
<dbReference type="Proteomes" id="UP000319257">
    <property type="component" value="Unassembled WGS sequence"/>
</dbReference>
<comment type="caution">
    <text evidence="6">The sequence shown here is derived from an EMBL/GenBank/DDBJ whole genome shotgun (WGS) entry which is preliminary data.</text>
</comment>
<keyword evidence="7" id="KW-1185">Reference proteome</keyword>
<dbReference type="InterPro" id="IPR013785">
    <property type="entry name" value="Aldolase_TIM"/>
</dbReference>
<dbReference type="STRING" id="1093900.A0A507AXD3"/>
<dbReference type="GeneID" id="41974397"/>
<dbReference type="GO" id="GO:0016491">
    <property type="term" value="F:oxidoreductase activity"/>
    <property type="evidence" value="ECO:0007669"/>
    <property type="project" value="UniProtKB-KW"/>
</dbReference>
<keyword evidence="4" id="KW-0560">Oxidoreductase</keyword>
<reference evidence="6 7" key="1">
    <citation type="submission" date="2019-06" db="EMBL/GenBank/DDBJ databases">
        <title>Draft genome sequence of the filamentous fungus Phialemoniopsis curvata isolated from diesel fuel.</title>
        <authorList>
            <person name="Varaljay V.A."/>
            <person name="Lyon W.J."/>
            <person name="Crouch A.L."/>
            <person name="Drake C.E."/>
            <person name="Hollomon J.M."/>
            <person name="Nadeau L.J."/>
            <person name="Nunn H.S."/>
            <person name="Stevenson B.S."/>
            <person name="Bojanowski C.L."/>
            <person name="Crookes-Goodson W.J."/>
        </authorList>
    </citation>
    <scope>NUCLEOTIDE SEQUENCE [LARGE SCALE GENOMIC DNA]</scope>
    <source>
        <strain evidence="6 7">D216</strain>
    </source>
</reference>
<keyword evidence="2" id="KW-0285">Flavoprotein</keyword>
<dbReference type="SUPFAM" id="SSF51395">
    <property type="entry name" value="FMN-linked oxidoreductases"/>
    <property type="match status" value="1"/>
</dbReference>
<keyword evidence="3" id="KW-0288">FMN</keyword>
<accession>A0A507AXD3</accession>
<dbReference type="PANTHER" id="PTHR43656">
    <property type="entry name" value="BINDING OXIDOREDUCTASE, PUTATIVE (AFU_ORTHOLOGUE AFUA_2G08260)-RELATED"/>
    <property type="match status" value="1"/>
</dbReference>
<dbReference type="InterPro" id="IPR051799">
    <property type="entry name" value="NADH_flavin_oxidoreductase"/>
</dbReference>
<evidence type="ECO:0000313" key="7">
    <source>
        <dbReference type="Proteomes" id="UP000319257"/>
    </source>
</evidence>
<evidence type="ECO:0000256" key="1">
    <source>
        <dbReference type="ARBA" id="ARBA00005979"/>
    </source>
</evidence>